<dbReference type="HAMAP" id="MF_00163">
    <property type="entry name" value="Pep_deformylase"/>
    <property type="match status" value="1"/>
</dbReference>
<comment type="function">
    <text evidence="6">Removes the formyl group from the N-terminal Met of newly synthesized proteins. Requires at least a dipeptide for an efficient rate of reaction. N-terminal L-methionine is a prerequisite for activity but the enzyme has broad specificity at other positions.</text>
</comment>
<comment type="similarity">
    <text evidence="1 6">Belongs to the polypeptide deformylase family.</text>
</comment>
<dbReference type="GO" id="GO:0042586">
    <property type="term" value="F:peptide deformylase activity"/>
    <property type="evidence" value="ECO:0007669"/>
    <property type="project" value="UniProtKB-EC"/>
</dbReference>
<evidence type="ECO:0000256" key="4">
    <source>
        <dbReference type="ARBA" id="ARBA00022917"/>
    </source>
</evidence>
<feature type="binding site" evidence="6">
    <location>
        <position position="137"/>
    </location>
    <ligand>
        <name>Fe cation</name>
        <dbReference type="ChEBI" id="CHEBI:24875"/>
    </ligand>
</feature>
<evidence type="ECO:0000313" key="7">
    <source>
        <dbReference type="EMBL" id="MFC0180690.1"/>
    </source>
</evidence>
<feature type="binding site" evidence="6">
    <location>
        <position position="91"/>
    </location>
    <ligand>
        <name>Fe cation</name>
        <dbReference type="ChEBI" id="CHEBI:24875"/>
    </ligand>
</feature>
<dbReference type="EMBL" id="JBHLXE010000108">
    <property type="protein sequence ID" value="MFC0180690.1"/>
    <property type="molecule type" value="Genomic_DNA"/>
</dbReference>
<comment type="caution">
    <text evidence="7">The sequence shown here is derived from an EMBL/GenBank/DDBJ whole genome shotgun (WGS) entry which is preliminary data.</text>
</comment>
<dbReference type="RefSeq" id="WP_385877816.1">
    <property type="nucleotide sequence ID" value="NZ_JBHLXE010000108.1"/>
</dbReference>
<dbReference type="Pfam" id="PF01327">
    <property type="entry name" value="Pep_deformylase"/>
    <property type="match status" value="1"/>
</dbReference>
<dbReference type="Proteomes" id="UP001589758">
    <property type="component" value="Unassembled WGS sequence"/>
</dbReference>
<dbReference type="PRINTS" id="PR01576">
    <property type="entry name" value="PDEFORMYLASE"/>
</dbReference>
<dbReference type="CDD" id="cd00487">
    <property type="entry name" value="Pep_deformylase"/>
    <property type="match status" value="1"/>
</dbReference>
<dbReference type="PIRSF" id="PIRSF004749">
    <property type="entry name" value="Pep_def"/>
    <property type="match status" value="1"/>
</dbReference>
<accession>A0ABV6CCH6</accession>
<dbReference type="NCBIfam" id="NF001159">
    <property type="entry name" value="PRK00150.1-3"/>
    <property type="match status" value="1"/>
</dbReference>
<keyword evidence="4 6" id="KW-0648">Protein biosynthesis</keyword>
<evidence type="ECO:0000256" key="5">
    <source>
        <dbReference type="ARBA" id="ARBA00023004"/>
    </source>
</evidence>
<dbReference type="PANTHER" id="PTHR10458">
    <property type="entry name" value="PEPTIDE DEFORMYLASE"/>
    <property type="match status" value="1"/>
</dbReference>
<dbReference type="InterPro" id="IPR036821">
    <property type="entry name" value="Peptide_deformylase_sf"/>
</dbReference>
<comment type="cofactor">
    <cofactor evidence="6">
        <name>Fe(2+)</name>
        <dbReference type="ChEBI" id="CHEBI:29033"/>
    </cofactor>
    <text evidence="6">Binds 1 Fe(2+) ion.</text>
</comment>
<protein>
    <recommendedName>
        <fullName evidence="6">Peptide deformylase</fullName>
        <shortName evidence="6">PDF</shortName>
        <ecNumber evidence="6">3.5.1.88</ecNumber>
    </recommendedName>
    <alternativeName>
        <fullName evidence="6">Polypeptide deformylase</fullName>
    </alternativeName>
</protein>
<keyword evidence="3 6" id="KW-0378">Hydrolase</keyword>
<dbReference type="InterPro" id="IPR023635">
    <property type="entry name" value="Peptide_deformylase"/>
</dbReference>
<keyword evidence="2 6" id="KW-0479">Metal-binding</keyword>
<keyword evidence="8" id="KW-1185">Reference proteome</keyword>
<gene>
    <name evidence="6 7" type="primary">def</name>
    <name evidence="7" type="ORF">ACFFIT_11470</name>
</gene>
<comment type="catalytic activity">
    <reaction evidence="6">
        <text>N-terminal N-formyl-L-methionyl-[peptide] + H2O = N-terminal L-methionyl-[peptide] + formate</text>
        <dbReference type="Rhea" id="RHEA:24420"/>
        <dbReference type="Rhea" id="RHEA-COMP:10639"/>
        <dbReference type="Rhea" id="RHEA-COMP:10640"/>
        <dbReference type="ChEBI" id="CHEBI:15377"/>
        <dbReference type="ChEBI" id="CHEBI:15740"/>
        <dbReference type="ChEBI" id="CHEBI:49298"/>
        <dbReference type="ChEBI" id="CHEBI:64731"/>
        <dbReference type="EC" id="3.5.1.88"/>
    </reaction>
</comment>
<dbReference type="Gene3D" id="3.90.45.10">
    <property type="entry name" value="Peptide deformylase"/>
    <property type="match status" value="1"/>
</dbReference>
<evidence type="ECO:0000256" key="6">
    <source>
        <dbReference type="HAMAP-Rule" id="MF_00163"/>
    </source>
</evidence>
<evidence type="ECO:0000256" key="3">
    <source>
        <dbReference type="ARBA" id="ARBA00022801"/>
    </source>
</evidence>
<reference evidence="7 8" key="1">
    <citation type="submission" date="2024-09" db="EMBL/GenBank/DDBJ databases">
        <authorList>
            <person name="Sun Q."/>
            <person name="Mori K."/>
        </authorList>
    </citation>
    <scope>NUCLEOTIDE SEQUENCE [LARGE SCALE GENOMIC DNA]</scope>
    <source>
        <strain evidence="7 8">CCM 8545</strain>
    </source>
</reference>
<evidence type="ECO:0000313" key="8">
    <source>
        <dbReference type="Proteomes" id="UP001589758"/>
    </source>
</evidence>
<dbReference type="NCBIfam" id="TIGR00079">
    <property type="entry name" value="pept_deformyl"/>
    <property type="match status" value="1"/>
</dbReference>
<name>A0ABV6CCH6_9GAMM</name>
<keyword evidence="5 6" id="KW-0408">Iron</keyword>
<evidence type="ECO:0000256" key="1">
    <source>
        <dbReference type="ARBA" id="ARBA00010759"/>
    </source>
</evidence>
<evidence type="ECO:0000256" key="2">
    <source>
        <dbReference type="ARBA" id="ARBA00022723"/>
    </source>
</evidence>
<feature type="binding site" evidence="6">
    <location>
        <position position="133"/>
    </location>
    <ligand>
        <name>Fe cation</name>
        <dbReference type="ChEBI" id="CHEBI:24875"/>
    </ligand>
</feature>
<sequence length="174" mass="19728">MAILPILQFPDERLRTKAKEVKEFTPELQTFIDDMIETMYAEEGIGLAASQVDNHIRLVVIDVSEKQDKPMVFINPIITAKKGETGIEEGCLSVYDYRALVPRAEFVTVSALDREGKPFEIQADGLLAICLQHELDHLDGKLFVDYLSPLKRDRLKQKLAKIARLESRLEEKGS</sequence>
<organism evidence="7 8">
    <name type="scientific">Thorsellia kenyensis</name>
    <dbReference type="NCBI Taxonomy" id="1549888"/>
    <lineage>
        <taxon>Bacteria</taxon>
        <taxon>Pseudomonadati</taxon>
        <taxon>Pseudomonadota</taxon>
        <taxon>Gammaproteobacteria</taxon>
        <taxon>Enterobacterales</taxon>
        <taxon>Thorselliaceae</taxon>
        <taxon>Thorsellia</taxon>
    </lineage>
</organism>
<dbReference type="SUPFAM" id="SSF56420">
    <property type="entry name" value="Peptide deformylase"/>
    <property type="match status" value="1"/>
</dbReference>
<feature type="active site" evidence="6">
    <location>
        <position position="134"/>
    </location>
</feature>
<dbReference type="PANTHER" id="PTHR10458:SF21">
    <property type="entry name" value="PEPTIDE DEFORMYLASE"/>
    <property type="match status" value="1"/>
</dbReference>
<proteinExistence type="inferred from homology"/>
<dbReference type="EC" id="3.5.1.88" evidence="6"/>